<dbReference type="GO" id="GO:0005737">
    <property type="term" value="C:cytoplasm"/>
    <property type="evidence" value="ECO:0007669"/>
    <property type="project" value="UniProtKB-SubCell"/>
</dbReference>
<evidence type="ECO:0000256" key="8">
    <source>
        <dbReference type="ARBA" id="ARBA00023098"/>
    </source>
</evidence>
<evidence type="ECO:0000256" key="1">
    <source>
        <dbReference type="ARBA" id="ARBA00001055"/>
    </source>
</evidence>
<protein>
    <recommendedName>
        <fullName evidence="4">3-hydroxyacyl-[acyl-carrier-protein] dehydratase</fullName>
        <ecNumber evidence="4">4.2.1.59</ecNumber>
    </recommendedName>
</protein>
<dbReference type="EMBL" id="ATAY01000030">
    <property type="protein sequence ID" value="EPR12151.1"/>
    <property type="molecule type" value="Genomic_DNA"/>
</dbReference>
<dbReference type="NCBIfam" id="NF000582">
    <property type="entry name" value="PRK00006.1"/>
    <property type="match status" value="1"/>
</dbReference>
<comment type="catalytic activity">
    <reaction evidence="1">
        <text>a (3R)-hydroxyacyl-[ACP] = a (2E)-enoyl-[ACP] + H2O</text>
        <dbReference type="Rhea" id="RHEA:13097"/>
        <dbReference type="Rhea" id="RHEA-COMP:9925"/>
        <dbReference type="Rhea" id="RHEA-COMP:9945"/>
        <dbReference type="ChEBI" id="CHEBI:15377"/>
        <dbReference type="ChEBI" id="CHEBI:78784"/>
        <dbReference type="ChEBI" id="CHEBI:78827"/>
        <dbReference type="EC" id="4.2.1.59"/>
    </reaction>
</comment>
<dbReference type="AlphaFoldDB" id="U4R3E9"/>
<dbReference type="SUPFAM" id="SSF54637">
    <property type="entry name" value="Thioesterase/thiol ester dehydrase-isomerase"/>
    <property type="match status" value="1"/>
</dbReference>
<dbReference type="PANTHER" id="PTHR30272">
    <property type="entry name" value="3-HYDROXYACYL-[ACYL-CARRIER-PROTEIN] DEHYDRATASE"/>
    <property type="match status" value="1"/>
</dbReference>
<evidence type="ECO:0000256" key="5">
    <source>
        <dbReference type="ARBA" id="ARBA00022490"/>
    </source>
</evidence>
<reference evidence="11 12" key="1">
    <citation type="journal article" date="2013" name="Genome Announc.">
        <title>Draft Genome Sequence of the Cellulolytic Bacterium Clostridium papyrosolvens C7 (ATCC 700395).</title>
        <authorList>
            <person name="Zepeda V."/>
            <person name="Dassa B."/>
            <person name="Borovok I."/>
            <person name="Lamed R."/>
            <person name="Bayer E.A."/>
            <person name="Cate J.H."/>
        </authorList>
    </citation>
    <scope>NUCLEOTIDE SEQUENCE [LARGE SCALE GENOMIC DNA]</scope>
    <source>
        <strain evidence="11 12">C7</strain>
    </source>
</reference>
<keyword evidence="6" id="KW-0444">Lipid biosynthesis</keyword>
<gene>
    <name evidence="11" type="ORF">L323_09215</name>
</gene>
<evidence type="ECO:0000256" key="3">
    <source>
        <dbReference type="ARBA" id="ARBA00009174"/>
    </source>
</evidence>
<evidence type="ECO:0000256" key="6">
    <source>
        <dbReference type="ARBA" id="ARBA00022516"/>
    </source>
</evidence>
<name>U4R3E9_9FIRM</name>
<dbReference type="Gene3D" id="3.10.129.10">
    <property type="entry name" value="Hotdog Thioesterase"/>
    <property type="match status" value="1"/>
</dbReference>
<dbReference type="STRING" id="1330534.L323_09215"/>
<comment type="function">
    <text evidence="10">Involved in unsaturated fatty acids biosynthesis. Catalyzes the dehydration of short chain beta-hydroxyacyl-ACPs and long chain saturated and unsaturated beta-hydroxyacyl-ACPs.</text>
</comment>
<dbReference type="Proteomes" id="UP000016860">
    <property type="component" value="Unassembled WGS sequence"/>
</dbReference>
<dbReference type="GO" id="GO:0019171">
    <property type="term" value="F:(3R)-hydroxyacyl-[acyl-carrier-protein] dehydratase activity"/>
    <property type="evidence" value="ECO:0007669"/>
    <property type="project" value="UniProtKB-EC"/>
</dbReference>
<keyword evidence="7" id="KW-0441">Lipid A biosynthesis</keyword>
<dbReference type="InterPro" id="IPR013114">
    <property type="entry name" value="FabA_FabZ"/>
</dbReference>
<comment type="subcellular location">
    <subcellularLocation>
        <location evidence="2">Cytoplasm</location>
    </subcellularLocation>
</comment>
<comment type="similarity">
    <text evidence="3">Belongs to the thioester dehydratase family. FabZ subfamily.</text>
</comment>
<dbReference type="EC" id="4.2.1.59" evidence="4"/>
<dbReference type="CDD" id="cd01288">
    <property type="entry name" value="FabZ"/>
    <property type="match status" value="1"/>
</dbReference>
<dbReference type="Pfam" id="PF07977">
    <property type="entry name" value="FabA"/>
    <property type="match status" value="1"/>
</dbReference>
<keyword evidence="8" id="KW-0443">Lipid metabolism</keyword>
<keyword evidence="9" id="KW-0456">Lyase</keyword>
<dbReference type="PANTHER" id="PTHR30272:SF1">
    <property type="entry name" value="3-HYDROXYACYL-[ACYL-CARRIER-PROTEIN] DEHYDRATASE"/>
    <property type="match status" value="1"/>
</dbReference>
<dbReference type="PATRIC" id="fig|1330534.3.peg.1834"/>
<proteinExistence type="inferred from homology"/>
<dbReference type="InterPro" id="IPR029069">
    <property type="entry name" value="HotDog_dom_sf"/>
</dbReference>
<evidence type="ECO:0000256" key="9">
    <source>
        <dbReference type="ARBA" id="ARBA00023239"/>
    </source>
</evidence>
<sequence length="162" mass="18005">MKFTTKEIMSILPHKAPFLLVDKVIECEPGKYALGIKNVTIDEPFFQGHFPTEPILPGVLIVESIAQVTAVMYCAEFMESMKQDASANNLSEVDIAKKIAEHVGYLVEIKSMKFKKTVHPGDTLHIQVWKKTTFASLSLIEAKVVVDNEIVAEGKISVSEKN</sequence>
<dbReference type="RefSeq" id="WP_020815384.1">
    <property type="nucleotide sequence ID" value="NZ_ATAY01000030.1"/>
</dbReference>
<evidence type="ECO:0000313" key="12">
    <source>
        <dbReference type="Proteomes" id="UP000016860"/>
    </source>
</evidence>
<evidence type="ECO:0000313" key="11">
    <source>
        <dbReference type="EMBL" id="EPR12151.1"/>
    </source>
</evidence>
<evidence type="ECO:0000256" key="2">
    <source>
        <dbReference type="ARBA" id="ARBA00004496"/>
    </source>
</evidence>
<comment type="caution">
    <text evidence="11">The sequence shown here is derived from an EMBL/GenBank/DDBJ whole genome shotgun (WGS) entry which is preliminary data.</text>
</comment>
<dbReference type="OrthoDB" id="9772788at2"/>
<dbReference type="FunFam" id="3.10.129.10:FF:000001">
    <property type="entry name" value="3-hydroxyacyl-[acyl-carrier-protein] dehydratase FabZ"/>
    <property type="match status" value="1"/>
</dbReference>
<evidence type="ECO:0000256" key="10">
    <source>
        <dbReference type="ARBA" id="ARBA00025049"/>
    </source>
</evidence>
<evidence type="ECO:0000256" key="4">
    <source>
        <dbReference type="ARBA" id="ARBA00013167"/>
    </source>
</evidence>
<accession>U4R3E9</accession>
<keyword evidence="5" id="KW-0963">Cytoplasm</keyword>
<evidence type="ECO:0000256" key="7">
    <source>
        <dbReference type="ARBA" id="ARBA00022556"/>
    </source>
</evidence>
<organism evidence="11 12">
    <name type="scientific">Ruminiclostridium papyrosolvens C7</name>
    <dbReference type="NCBI Taxonomy" id="1330534"/>
    <lineage>
        <taxon>Bacteria</taxon>
        <taxon>Bacillati</taxon>
        <taxon>Bacillota</taxon>
        <taxon>Clostridia</taxon>
        <taxon>Eubacteriales</taxon>
        <taxon>Oscillospiraceae</taxon>
        <taxon>Ruminiclostridium</taxon>
    </lineage>
</organism>
<dbReference type="GO" id="GO:0016020">
    <property type="term" value="C:membrane"/>
    <property type="evidence" value="ECO:0007669"/>
    <property type="project" value="GOC"/>
</dbReference>
<dbReference type="GO" id="GO:0009245">
    <property type="term" value="P:lipid A biosynthetic process"/>
    <property type="evidence" value="ECO:0007669"/>
    <property type="project" value="UniProtKB-KW"/>
</dbReference>